<dbReference type="Pfam" id="PF00067">
    <property type="entry name" value="p450"/>
    <property type="match status" value="2"/>
</dbReference>
<protein>
    <submittedName>
        <fullName evidence="9">Cytochrome P450</fullName>
    </submittedName>
</protein>
<gene>
    <name evidence="9" type="ORF">SAMN04488548_1341905</name>
</gene>
<evidence type="ECO:0000256" key="3">
    <source>
        <dbReference type="ARBA" id="ARBA00022617"/>
    </source>
</evidence>
<dbReference type="InterPro" id="IPR002397">
    <property type="entry name" value="Cyt_P450_B"/>
</dbReference>
<dbReference type="PANTHER" id="PTHR46696">
    <property type="entry name" value="P450, PUTATIVE (EUROFUNG)-RELATED"/>
    <property type="match status" value="1"/>
</dbReference>
<keyword evidence="7 8" id="KW-0503">Monooxygenase</keyword>
<dbReference type="InterPro" id="IPR036396">
    <property type="entry name" value="Cyt_P450_sf"/>
</dbReference>
<dbReference type="Gene3D" id="1.10.630.10">
    <property type="entry name" value="Cytochrome P450"/>
    <property type="match status" value="1"/>
</dbReference>
<dbReference type="CDD" id="cd20625">
    <property type="entry name" value="CYP164-like"/>
    <property type="match status" value="1"/>
</dbReference>
<evidence type="ECO:0000256" key="1">
    <source>
        <dbReference type="ARBA" id="ARBA00001971"/>
    </source>
</evidence>
<dbReference type="GO" id="GO:0004497">
    <property type="term" value="F:monooxygenase activity"/>
    <property type="evidence" value="ECO:0007669"/>
    <property type="project" value="UniProtKB-KW"/>
</dbReference>
<evidence type="ECO:0000256" key="2">
    <source>
        <dbReference type="ARBA" id="ARBA00010617"/>
    </source>
</evidence>
<keyword evidence="5 8" id="KW-0560">Oxidoreductase</keyword>
<evidence type="ECO:0000256" key="4">
    <source>
        <dbReference type="ARBA" id="ARBA00022723"/>
    </source>
</evidence>
<keyword evidence="3 8" id="KW-0349">Heme</keyword>
<proteinExistence type="inferred from homology"/>
<reference evidence="9 10" key="1">
    <citation type="submission" date="2016-10" db="EMBL/GenBank/DDBJ databases">
        <authorList>
            <person name="de Groot N.N."/>
        </authorList>
    </citation>
    <scope>NUCLEOTIDE SEQUENCE [LARGE SCALE GENOMIC DNA]</scope>
    <source>
        <strain evidence="9 10">DSM 44215</strain>
    </source>
</reference>
<evidence type="ECO:0000313" key="10">
    <source>
        <dbReference type="Proteomes" id="UP000183180"/>
    </source>
</evidence>
<dbReference type="STRING" id="158898.SAMN04488548_1341905"/>
<sequence length="421" mass="46687">MSTSDLDVDSADLLGPAALADPYPVFASLREQDPVHWDAKYRSWFITSFEDVTEALREPRFTSNRITPYREKILSRPGTDPLLREAFGVLDDWMVFKDPPDHTRLRRLLSRAFTPRSVSRMRPAIEAIAEELLDRVIARGDNHVDLIADYAYPLTASVIAEMLGVPKQDRDRFKDWSDQISGLVFGSLGDEDRHRRGAEGMTELTGYLDDLVAAHQRSEADDLISMLIAARDDDDSLSHDEVIATGVLLLFAGHETTTNLIGNGILALLEHPGQQTDLDATDPARVNGLVEELLRYDGPAKSVVRLVTEDMIWRGKQMKAGERVFLFLSSANRDPDAFENPDTFDVGRRPGRQLGFSAGLHYCLGAPLARLETSIAVPAALGRLPGLTLDPHSAISWAPTLLTRGMSRFPATYELPSGPDR</sequence>
<dbReference type="OrthoDB" id="502624at2"/>
<evidence type="ECO:0000256" key="7">
    <source>
        <dbReference type="ARBA" id="ARBA00023033"/>
    </source>
</evidence>
<accession>A0A1H2JA91</accession>
<dbReference type="PANTHER" id="PTHR46696:SF1">
    <property type="entry name" value="CYTOCHROME P450 YJIB-RELATED"/>
    <property type="match status" value="1"/>
</dbReference>
<dbReference type="FunFam" id="1.10.630.10:FF:000018">
    <property type="entry name" value="Cytochrome P450 monooxygenase"/>
    <property type="match status" value="1"/>
</dbReference>
<dbReference type="GO" id="GO:0016705">
    <property type="term" value="F:oxidoreductase activity, acting on paired donors, with incorporation or reduction of molecular oxygen"/>
    <property type="evidence" value="ECO:0007669"/>
    <property type="project" value="InterPro"/>
</dbReference>
<dbReference type="PRINTS" id="PR00359">
    <property type="entry name" value="BP450"/>
</dbReference>
<evidence type="ECO:0000256" key="6">
    <source>
        <dbReference type="ARBA" id="ARBA00023004"/>
    </source>
</evidence>
<name>A0A1H2JA91_9ACTN</name>
<evidence type="ECO:0000256" key="8">
    <source>
        <dbReference type="RuleBase" id="RU000461"/>
    </source>
</evidence>
<organism evidence="9 10">
    <name type="scientific">Gordonia westfalica</name>
    <dbReference type="NCBI Taxonomy" id="158898"/>
    <lineage>
        <taxon>Bacteria</taxon>
        <taxon>Bacillati</taxon>
        <taxon>Actinomycetota</taxon>
        <taxon>Actinomycetes</taxon>
        <taxon>Mycobacteriales</taxon>
        <taxon>Gordoniaceae</taxon>
        <taxon>Gordonia</taxon>
    </lineage>
</organism>
<evidence type="ECO:0000313" key="9">
    <source>
        <dbReference type="EMBL" id="SDU53309.1"/>
    </source>
</evidence>
<dbReference type="SUPFAM" id="SSF48264">
    <property type="entry name" value="Cytochrome P450"/>
    <property type="match status" value="1"/>
</dbReference>
<comment type="cofactor">
    <cofactor evidence="1">
        <name>heme</name>
        <dbReference type="ChEBI" id="CHEBI:30413"/>
    </cofactor>
</comment>
<dbReference type="GO" id="GO:0005506">
    <property type="term" value="F:iron ion binding"/>
    <property type="evidence" value="ECO:0007669"/>
    <property type="project" value="InterPro"/>
</dbReference>
<dbReference type="Proteomes" id="UP000183180">
    <property type="component" value="Unassembled WGS sequence"/>
</dbReference>
<keyword evidence="4 8" id="KW-0479">Metal-binding</keyword>
<dbReference type="PROSITE" id="PS00086">
    <property type="entry name" value="CYTOCHROME_P450"/>
    <property type="match status" value="1"/>
</dbReference>
<dbReference type="InterPro" id="IPR001128">
    <property type="entry name" value="Cyt_P450"/>
</dbReference>
<evidence type="ECO:0000256" key="5">
    <source>
        <dbReference type="ARBA" id="ARBA00023002"/>
    </source>
</evidence>
<keyword evidence="6 8" id="KW-0408">Iron</keyword>
<dbReference type="InterPro" id="IPR017972">
    <property type="entry name" value="Cyt_P450_CS"/>
</dbReference>
<dbReference type="RefSeq" id="WP_074850204.1">
    <property type="nucleotide sequence ID" value="NZ_FNLM01000034.1"/>
</dbReference>
<comment type="similarity">
    <text evidence="2 8">Belongs to the cytochrome P450 family.</text>
</comment>
<dbReference type="AlphaFoldDB" id="A0A1H2JA91"/>
<dbReference type="EMBL" id="FNLM01000034">
    <property type="protein sequence ID" value="SDU53309.1"/>
    <property type="molecule type" value="Genomic_DNA"/>
</dbReference>
<dbReference type="GO" id="GO:0020037">
    <property type="term" value="F:heme binding"/>
    <property type="evidence" value="ECO:0007669"/>
    <property type="project" value="InterPro"/>
</dbReference>